<feature type="transmembrane region" description="Helical" evidence="6">
    <location>
        <begin position="135"/>
        <end position="168"/>
    </location>
</feature>
<evidence type="ECO:0000256" key="4">
    <source>
        <dbReference type="ARBA" id="ARBA00022840"/>
    </source>
</evidence>
<feature type="region of interest" description="Disordered" evidence="5">
    <location>
        <begin position="177"/>
        <end position="209"/>
    </location>
</feature>
<feature type="compositionally biased region" description="Acidic residues" evidence="5">
    <location>
        <begin position="194"/>
        <end position="206"/>
    </location>
</feature>
<dbReference type="RefSeq" id="XP_046044972.1">
    <property type="nucleotide sequence ID" value="XM_046200038.1"/>
</dbReference>
<evidence type="ECO:0000256" key="3">
    <source>
        <dbReference type="ARBA" id="ARBA00022806"/>
    </source>
</evidence>
<protein>
    <submittedName>
        <fullName evidence="7">Uncharacterized protein</fullName>
    </submittedName>
</protein>
<accession>A0A9P9GF68</accession>
<keyword evidence="8" id="KW-1185">Reference proteome</keyword>
<keyword evidence="2" id="KW-0378">Hydrolase</keyword>
<dbReference type="GO" id="GO:0016787">
    <property type="term" value="F:hydrolase activity"/>
    <property type="evidence" value="ECO:0007669"/>
    <property type="project" value="UniProtKB-KW"/>
</dbReference>
<keyword evidence="6" id="KW-0812">Transmembrane</keyword>
<gene>
    <name evidence="7" type="ORF">BKA55DRAFT_694464</name>
</gene>
<dbReference type="GeneID" id="70229992"/>
<dbReference type="Proteomes" id="UP000720189">
    <property type="component" value="Unassembled WGS sequence"/>
</dbReference>
<evidence type="ECO:0000313" key="8">
    <source>
        <dbReference type="Proteomes" id="UP000720189"/>
    </source>
</evidence>
<evidence type="ECO:0000256" key="5">
    <source>
        <dbReference type="SAM" id="MobiDB-lite"/>
    </source>
</evidence>
<reference evidence="7" key="1">
    <citation type="journal article" date="2021" name="Nat. Commun.">
        <title>Genetic determinants of endophytism in the Arabidopsis root mycobiome.</title>
        <authorList>
            <person name="Mesny F."/>
            <person name="Miyauchi S."/>
            <person name="Thiergart T."/>
            <person name="Pickel B."/>
            <person name="Atanasova L."/>
            <person name="Karlsson M."/>
            <person name="Huettel B."/>
            <person name="Barry K.W."/>
            <person name="Haridas S."/>
            <person name="Chen C."/>
            <person name="Bauer D."/>
            <person name="Andreopoulos W."/>
            <person name="Pangilinan J."/>
            <person name="LaButti K."/>
            <person name="Riley R."/>
            <person name="Lipzen A."/>
            <person name="Clum A."/>
            <person name="Drula E."/>
            <person name="Henrissat B."/>
            <person name="Kohler A."/>
            <person name="Grigoriev I.V."/>
            <person name="Martin F.M."/>
            <person name="Hacquard S."/>
        </authorList>
    </citation>
    <scope>NUCLEOTIDE SEQUENCE</scope>
    <source>
        <strain evidence="7">MPI-CAGE-AT-0023</strain>
    </source>
</reference>
<evidence type="ECO:0000313" key="7">
    <source>
        <dbReference type="EMBL" id="KAH7236842.1"/>
    </source>
</evidence>
<evidence type="ECO:0000256" key="2">
    <source>
        <dbReference type="ARBA" id="ARBA00022801"/>
    </source>
</evidence>
<proteinExistence type="predicted"/>
<feature type="transmembrane region" description="Helical" evidence="6">
    <location>
        <begin position="88"/>
        <end position="109"/>
    </location>
</feature>
<dbReference type="Gene3D" id="1.20.120.1080">
    <property type="match status" value="1"/>
</dbReference>
<dbReference type="GO" id="GO:0003723">
    <property type="term" value="F:RNA binding"/>
    <property type="evidence" value="ECO:0007669"/>
    <property type="project" value="TreeGrafter"/>
</dbReference>
<dbReference type="EMBL" id="JAGMUX010000016">
    <property type="protein sequence ID" value="KAH7236842.1"/>
    <property type="molecule type" value="Genomic_DNA"/>
</dbReference>
<dbReference type="AlphaFoldDB" id="A0A9P9GF68"/>
<evidence type="ECO:0000256" key="6">
    <source>
        <dbReference type="SAM" id="Phobius"/>
    </source>
</evidence>
<keyword evidence="4" id="KW-0067">ATP-binding</keyword>
<name>A0A9P9GF68_FUSRE</name>
<keyword evidence="6" id="KW-0472">Membrane</keyword>
<keyword evidence="6" id="KW-1133">Transmembrane helix</keyword>
<dbReference type="PANTHER" id="PTHR18934:SF99">
    <property type="entry name" value="ATP-DEPENDENT RNA HELICASE DHX37-RELATED"/>
    <property type="match status" value="1"/>
</dbReference>
<organism evidence="7 8">
    <name type="scientific">Fusarium redolens</name>
    <dbReference type="NCBI Taxonomy" id="48865"/>
    <lineage>
        <taxon>Eukaryota</taxon>
        <taxon>Fungi</taxon>
        <taxon>Dikarya</taxon>
        <taxon>Ascomycota</taxon>
        <taxon>Pezizomycotina</taxon>
        <taxon>Sordariomycetes</taxon>
        <taxon>Hypocreomycetidae</taxon>
        <taxon>Hypocreales</taxon>
        <taxon>Nectriaceae</taxon>
        <taxon>Fusarium</taxon>
        <taxon>Fusarium redolens species complex</taxon>
    </lineage>
</organism>
<dbReference type="GO" id="GO:0004386">
    <property type="term" value="F:helicase activity"/>
    <property type="evidence" value="ECO:0007669"/>
    <property type="project" value="UniProtKB-KW"/>
</dbReference>
<evidence type="ECO:0000256" key="1">
    <source>
        <dbReference type="ARBA" id="ARBA00022741"/>
    </source>
</evidence>
<dbReference type="PANTHER" id="PTHR18934">
    <property type="entry name" value="ATP-DEPENDENT RNA HELICASE"/>
    <property type="match status" value="1"/>
</dbReference>
<comment type="caution">
    <text evidence="7">The sequence shown here is derived from an EMBL/GenBank/DDBJ whole genome shotgun (WGS) entry which is preliminary data.</text>
</comment>
<sequence length="363" mass="41243">MTAKPCPSYESWWYSDSARYEYLKSDLFWTLAILIIANCWWSAKQVDSFPNEDDNENDTAVAKSNTTTQQRRPGFWLKDRITSRLRQYLALLVCTSAFPLQLLHGSWVIKSMWRISLGLFKRTYPDSLKPRLLGIVLYSPVAAIVLLAWAAVVGAGVFIVATQILLWIKLWEMDPSAQPSLPSPKDVKKKIDGDGDWDEIKEDEQEGPLHDSELDVLDEPNECYRLYTKEFHDHGMSANTPPGIRMNEVSGEILRLKSLGFEDILKADGIDPPHPEAYSRDIGDLRDVGYIDDYCRIIAGGEKAVTLPVHCIWYNCFRKAHDLDCLGQLITIAALMSSQDDILTRPYQSLILKKNIEGDGNWN</sequence>
<dbReference type="GO" id="GO:0005524">
    <property type="term" value="F:ATP binding"/>
    <property type="evidence" value="ECO:0007669"/>
    <property type="project" value="UniProtKB-KW"/>
</dbReference>
<keyword evidence="3" id="KW-0347">Helicase</keyword>
<keyword evidence="1" id="KW-0547">Nucleotide-binding</keyword>
<dbReference type="OrthoDB" id="5081612at2759"/>